<dbReference type="InterPro" id="IPR007492">
    <property type="entry name" value="LytTR_DNA-bd_dom"/>
</dbReference>
<dbReference type="Pfam" id="PF00072">
    <property type="entry name" value="Response_reg"/>
    <property type="match status" value="1"/>
</dbReference>
<feature type="modified residue" description="4-aspartylphosphate" evidence="2">
    <location>
        <position position="59"/>
    </location>
</feature>
<dbReference type="Proteomes" id="UP000605253">
    <property type="component" value="Unassembled WGS sequence"/>
</dbReference>
<feature type="domain" description="HTH LytTR-type" evidence="4">
    <location>
        <begin position="146"/>
        <end position="247"/>
    </location>
</feature>
<accession>A0A917FS51</accession>
<keyword evidence="6" id="KW-1185">Reference proteome</keyword>
<dbReference type="SMART" id="SM00850">
    <property type="entry name" value="LytTR"/>
    <property type="match status" value="1"/>
</dbReference>
<reference evidence="5" key="2">
    <citation type="submission" date="2020-09" db="EMBL/GenBank/DDBJ databases">
        <authorList>
            <person name="Sun Q."/>
            <person name="Zhou Y."/>
        </authorList>
    </citation>
    <scope>NUCLEOTIDE SEQUENCE</scope>
    <source>
        <strain evidence="5">CGMCC 1.12181</strain>
    </source>
</reference>
<sequence>MNTKNHISALIIDDSRLARQELKHLLNKHPEIQIEAEASDAEQALAFMKNHNVDVLFLDIQMPGKDGFELLQQLDQVPQVVFVTAYDEYAIKAFQHNALDYLQKPIEPEALDRAVSKIVQQHHLLKAQQPSEKNRETLGVHDQVFVKDGEQCWFVTLGDIRLFEVSGNYTTLYFDDNSPMLNKTLNQLAERLDDNRFFRANRNQLINLNHIQKVEPWIQGIRVHLSGGETIELSRRQTQQFKEVMSL</sequence>
<evidence type="ECO:0000313" key="6">
    <source>
        <dbReference type="Proteomes" id="UP000605253"/>
    </source>
</evidence>
<dbReference type="Gene3D" id="2.40.50.1020">
    <property type="entry name" value="LytTr DNA-binding domain"/>
    <property type="match status" value="1"/>
</dbReference>
<dbReference type="GO" id="GO:0000156">
    <property type="term" value="F:phosphorelay response regulator activity"/>
    <property type="evidence" value="ECO:0007669"/>
    <property type="project" value="InterPro"/>
</dbReference>
<name>A0A917FS51_9GAMM</name>
<keyword evidence="5" id="KW-0238">DNA-binding</keyword>
<organism evidence="5 6">
    <name type="scientific">Marinicella pacifica</name>
    <dbReference type="NCBI Taxonomy" id="1171543"/>
    <lineage>
        <taxon>Bacteria</taxon>
        <taxon>Pseudomonadati</taxon>
        <taxon>Pseudomonadota</taxon>
        <taxon>Gammaproteobacteria</taxon>
        <taxon>Lysobacterales</taxon>
        <taxon>Marinicellaceae</taxon>
        <taxon>Marinicella</taxon>
    </lineage>
</organism>
<evidence type="ECO:0000259" key="4">
    <source>
        <dbReference type="PROSITE" id="PS50930"/>
    </source>
</evidence>
<evidence type="ECO:0000256" key="1">
    <source>
        <dbReference type="ARBA" id="ARBA00023012"/>
    </source>
</evidence>
<dbReference type="Gene3D" id="3.40.50.2300">
    <property type="match status" value="1"/>
</dbReference>
<dbReference type="Pfam" id="PF04397">
    <property type="entry name" value="LytTR"/>
    <property type="match status" value="1"/>
</dbReference>
<keyword evidence="1" id="KW-0902">Two-component regulatory system</keyword>
<reference evidence="5" key="1">
    <citation type="journal article" date="2014" name="Int. J. Syst. Evol. Microbiol.">
        <title>Complete genome sequence of Corynebacterium casei LMG S-19264T (=DSM 44701T), isolated from a smear-ripened cheese.</title>
        <authorList>
            <consortium name="US DOE Joint Genome Institute (JGI-PGF)"/>
            <person name="Walter F."/>
            <person name="Albersmeier A."/>
            <person name="Kalinowski J."/>
            <person name="Ruckert C."/>
        </authorList>
    </citation>
    <scope>NUCLEOTIDE SEQUENCE</scope>
    <source>
        <strain evidence="5">CGMCC 1.12181</strain>
    </source>
</reference>
<evidence type="ECO:0000313" key="5">
    <source>
        <dbReference type="EMBL" id="GGG03360.1"/>
    </source>
</evidence>
<dbReference type="InterPro" id="IPR001789">
    <property type="entry name" value="Sig_transdc_resp-reg_receiver"/>
</dbReference>
<dbReference type="GO" id="GO:0003677">
    <property type="term" value="F:DNA binding"/>
    <property type="evidence" value="ECO:0007669"/>
    <property type="project" value="UniProtKB-KW"/>
</dbReference>
<dbReference type="EMBL" id="BMEO01000025">
    <property type="protein sequence ID" value="GGG03360.1"/>
    <property type="molecule type" value="Genomic_DNA"/>
</dbReference>
<dbReference type="PROSITE" id="PS50110">
    <property type="entry name" value="RESPONSE_REGULATORY"/>
    <property type="match status" value="1"/>
</dbReference>
<dbReference type="CDD" id="cd17532">
    <property type="entry name" value="REC_LytTR_AlgR-like"/>
    <property type="match status" value="1"/>
</dbReference>
<feature type="domain" description="Response regulatory" evidence="3">
    <location>
        <begin position="8"/>
        <end position="119"/>
    </location>
</feature>
<dbReference type="SUPFAM" id="SSF52172">
    <property type="entry name" value="CheY-like"/>
    <property type="match status" value="1"/>
</dbReference>
<dbReference type="PANTHER" id="PTHR37299:SF1">
    <property type="entry name" value="STAGE 0 SPORULATION PROTEIN A HOMOLOG"/>
    <property type="match status" value="1"/>
</dbReference>
<dbReference type="InterPro" id="IPR011006">
    <property type="entry name" value="CheY-like_superfamily"/>
</dbReference>
<gene>
    <name evidence="5" type="primary">algR</name>
    <name evidence="5" type="ORF">GCM10011365_25660</name>
</gene>
<dbReference type="RefSeq" id="WP_229728361.1">
    <property type="nucleotide sequence ID" value="NZ_BAABJF010000033.1"/>
</dbReference>
<protein>
    <submittedName>
        <fullName evidence="5">DNA-binding response regulator</fullName>
    </submittedName>
</protein>
<dbReference type="PANTHER" id="PTHR37299">
    <property type="entry name" value="TRANSCRIPTIONAL REGULATOR-RELATED"/>
    <property type="match status" value="1"/>
</dbReference>
<dbReference type="PROSITE" id="PS50930">
    <property type="entry name" value="HTH_LYTTR"/>
    <property type="match status" value="1"/>
</dbReference>
<dbReference type="SMART" id="SM00448">
    <property type="entry name" value="REC"/>
    <property type="match status" value="1"/>
</dbReference>
<keyword evidence="2" id="KW-0597">Phosphoprotein</keyword>
<dbReference type="InterPro" id="IPR046947">
    <property type="entry name" value="LytR-like"/>
</dbReference>
<evidence type="ECO:0000256" key="2">
    <source>
        <dbReference type="PROSITE-ProRule" id="PRU00169"/>
    </source>
</evidence>
<proteinExistence type="predicted"/>
<comment type="caution">
    <text evidence="5">The sequence shown here is derived from an EMBL/GenBank/DDBJ whole genome shotgun (WGS) entry which is preliminary data.</text>
</comment>
<evidence type="ECO:0000259" key="3">
    <source>
        <dbReference type="PROSITE" id="PS50110"/>
    </source>
</evidence>
<dbReference type="AlphaFoldDB" id="A0A917FS51"/>